<dbReference type="AlphaFoldDB" id="A0AA95EUQ4"/>
<dbReference type="EMBL" id="CP119317">
    <property type="protein sequence ID" value="WEK53299.1"/>
    <property type="molecule type" value="Genomic_DNA"/>
</dbReference>
<protein>
    <recommendedName>
        <fullName evidence="4">ATP-binding protein</fullName>
    </recommendedName>
</protein>
<dbReference type="SUPFAM" id="SSF52540">
    <property type="entry name" value="P-loop containing nucleoside triphosphate hydrolases"/>
    <property type="match status" value="1"/>
</dbReference>
<gene>
    <name evidence="2" type="ORF">P0Y55_11945</name>
</gene>
<keyword evidence="3" id="KW-1185">Reference proteome</keyword>
<evidence type="ECO:0000313" key="2">
    <source>
        <dbReference type="EMBL" id="WEK53299.1"/>
    </source>
</evidence>
<dbReference type="Proteomes" id="UP001178662">
    <property type="component" value="Chromosome"/>
</dbReference>
<name>A0AA95EUQ4_9BACL</name>
<evidence type="ECO:0008006" key="4">
    <source>
        <dbReference type="Google" id="ProtNLM"/>
    </source>
</evidence>
<feature type="region of interest" description="Disordered" evidence="1">
    <location>
        <begin position="231"/>
        <end position="263"/>
    </location>
</feature>
<evidence type="ECO:0000256" key="1">
    <source>
        <dbReference type="SAM" id="MobiDB-lite"/>
    </source>
</evidence>
<accession>A0AA95EUQ4</accession>
<reference evidence="2" key="1">
    <citation type="submission" date="2023-03" db="EMBL/GenBank/DDBJ databases">
        <title>Andean soil-derived lignocellulolytic bacterial consortium as a source of novel taxa and putative plastic-active enzymes.</title>
        <authorList>
            <person name="Diaz-Garcia L."/>
            <person name="Chuvochina M."/>
            <person name="Feuerriegel G."/>
            <person name="Bunk B."/>
            <person name="Sproer C."/>
            <person name="Streit W.R."/>
            <person name="Rodriguez L.M."/>
            <person name="Overmann J."/>
            <person name="Jimenez D.J."/>
        </authorList>
    </citation>
    <scope>NUCLEOTIDE SEQUENCE</scope>
    <source>
        <strain evidence="2">MAG 2441</strain>
    </source>
</reference>
<organism evidence="2 3">
    <name type="scientific">Candidatus Cohnella colombiensis</name>
    <dbReference type="NCBI Taxonomy" id="3121368"/>
    <lineage>
        <taxon>Bacteria</taxon>
        <taxon>Bacillati</taxon>
        <taxon>Bacillota</taxon>
        <taxon>Bacilli</taxon>
        <taxon>Bacillales</taxon>
        <taxon>Paenibacillaceae</taxon>
        <taxon>Cohnella</taxon>
    </lineage>
</organism>
<proteinExistence type="predicted"/>
<evidence type="ECO:0000313" key="3">
    <source>
        <dbReference type="Proteomes" id="UP001178662"/>
    </source>
</evidence>
<dbReference type="InterPro" id="IPR027417">
    <property type="entry name" value="P-loop_NTPase"/>
</dbReference>
<sequence length="818" mass="94357">MKLIEVQHPTYTAFRIIPHHTVLNSSSRNFQRSLYELFSVRYKPHREGFKIIVNPSPNFWWITTLKSDSIEYYCAMPTDFSEAFRTKFRNHEQWRKSTLEIVEDFELPIDEQTDLYALKYKRHDMFSLEADFSEQTTPVRNVLGVTNELAEGEAVSIFIRTETVSRKKWKKLADYAWEQWDKGSVPYRAGFDPLRLLRHVANGITHLFFEAKSLVDDVLAGFEKSFFHNNGGARQKAERPALPNPDRAELTVSGDLSPMSKNKRNLPVFKTSIRYTVTSQDTVKREMLARSVAGAYSIVTDKGRYHDNRLEMVKINIRAKEALNDLHNWRIRELSPNMMSVDELGKLQQLPTSELQLEFADALESNRRVEIELPKVFLDESGILAGTATDRGETYNIHIPTNRPDKLYMARGINGSPRMGKDQYVINMVVEAKRKHGIGAVIPDFIDERNGHRGMADAIRDHLPPDDVIDINLADTAYAPYLGLQSIFQNVKDSRVASDVIAEYLTDFLLSDGDDDKFQTMDFTREAAKVTNGDFTDMKEMFLSPTFRKKKIAELDNVFDMDTWRDFDKMSEGKQGQIFGPVLRRLNQIIGSEFLKPMFCQSFNPKMDLYRWLQDGKVVIIRCRMPDGIPMPERIKETLGYWIVMLTFLIKLAQDGKGAGTFLVLNEPHQFMSKGLVHFAKRMLREGPKYRLAPVIVFHDFSAFNEYPGFVDTLLSASINWHLFKNTHVDTYKKLMPYLGKTFADPQQAFDATKQYQYIGCWLHEGEYEAPFVCDALPMVGKRYESMDNSFLTKRHARQYGRPIAEVLADIKKRRGAK</sequence>